<gene>
    <name evidence="1" type="ORF">BTMF_LOCUS14193</name>
</gene>
<name>A0A3P7ZG74_9BILA</name>
<keyword evidence="2" id="KW-1185">Reference proteome</keyword>
<reference evidence="1 2" key="1">
    <citation type="submission" date="2018-11" db="EMBL/GenBank/DDBJ databases">
        <authorList>
            <consortium name="Pathogen Informatics"/>
        </authorList>
    </citation>
    <scope>NUCLEOTIDE SEQUENCE [LARGE SCALE GENOMIC DNA]</scope>
</reference>
<evidence type="ECO:0000313" key="2">
    <source>
        <dbReference type="Proteomes" id="UP000280834"/>
    </source>
</evidence>
<proteinExistence type="predicted"/>
<dbReference type="Proteomes" id="UP000280834">
    <property type="component" value="Unassembled WGS sequence"/>
</dbReference>
<dbReference type="EMBL" id="UZAG01020910">
    <property type="protein sequence ID" value="VDO48325.1"/>
    <property type="molecule type" value="Genomic_DNA"/>
</dbReference>
<accession>A0A3P7ZG74</accession>
<protein>
    <submittedName>
        <fullName evidence="1">Uncharacterized protein</fullName>
    </submittedName>
</protein>
<dbReference type="AlphaFoldDB" id="A0A3P7ZG74"/>
<evidence type="ECO:0000313" key="1">
    <source>
        <dbReference type="EMBL" id="VDO48325.1"/>
    </source>
</evidence>
<sequence>MISRKKIPTEMLKDVDEFLNACNKQMIDKRKTNFLNSLMLERRKRIIIATIVTLMSPTGYTSLVNNNNSCCMCTLSVYICNILQVNDQ</sequence>
<organism evidence="1 2">
    <name type="scientific">Brugia timori</name>
    <dbReference type="NCBI Taxonomy" id="42155"/>
    <lineage>
        <taxon>Eukaryota</taxon>
        <taxon>Metazoa</taxon>
        <taxon>Ecdysozoa</taxon>
        <taxon>Nematoda</taxon>
        <taxon>Chromadorea</taxon>
        <taxon>Rhabditida</taxon>
        <taxon>Spirurina</taxon>
        <taxon>Spiruromorpha</taxon>
        <taxon>Filarioidea</taxon>
        <taxon>Onchocercidae</taxon>
        <taxon>Brugia</taxon>
    </lineage>
</organism>